<keyword evidence="2" id="KW-0472">Membrane</keyword>
<evidence type="ECO:0000256" key="2">
    <source>
        <dbReference type="SAM" id="Phobius"/>
    </source>
</evidence>
<dbReference type="OrthoDB" id="28322at2759"/>
<evidence type="ECO:0000256" key="1">
    <source>
        <dbReference type="SAM" id="MobiDB-lite"/>
    </source>
</evidence>
<keyword evidence="2" id="KW-1133">Transmembrane helix</keyword>
<comment type="caution">
    <text evidence="3">The sequence shown here is derived from an EMBL/GenBank/DDBJ whole genome shotgun (WGS) entry which is preliminary data.</text>
</comment>
<name>A0A5J4W1N1_9EUKA</name>
<evidence type="ECO:0000313" key="4">
    <source>
        <dbReference type="Proteomes" id="UP000324800"/>
    </source>
</evidence>
<gene>
    <name evidence="3" type="ORF">EZS28_016026</name>
</gene>
<accession>A0A5J4W1N1</accession>
<dbReference type="Proteomes" id="UP000324800">
    <property type="component" value="Unassembled WGS sequence"/>
</dbReference>
<keyword evidence="2" id="KW-0812">Transmembrane</keyword>
<organism evidence="3 4">
    <name type="scientific">Streblomastix strix</name>
    <dbReference type="NCBI Taxonomy" id="222440"/>
    <lineage>
        <taxon>Eukaryota</taxon>
        <taxon>Metamonada</taxon>
        <taxon>Preaxostyla</taxon>
        <taxon>Oxymonadida</taxon>
        <taxon>Streblomastigidae</taxon>
        <taxon>Streblomastix</taxon>
    </lineage>
</organism>
<protein>
    <submittedName>
        <fullName evidence="3">Uncharacterized protein</fullName>
    </submittedName>
</protein>
<feature type="compositionally biased region" description="Basic and acidic residues" evidence="1">
    <location>
        <begin position="1"/>
        <end position="12"/>
    </location>
</feature>
<feature type="region of interest" description="Disordered" evidence="1">
    <location>
        <begin position="1"/>
        <end position="35"/>
    </location>
</feature>
<reference evidence="3 4" key="1">
    <citation type="submission" date="2019-03" db="EMBL/GenBank/DDBJ databases">
        <title>Single cell metagenomics reveals metabolic interactions within the superorganism composed of flagellate Streblomastix strix and complex community of Bacteroidetes bacteria on its surface.</title>
        <authorList>
            <person name="Treitli S.C."/>
            <person name="Kolisko M."/>
            <person name="Husnik F."/>
            <person name="Keeling P."/>
            <person name="Hampl V."/>
        </authorList>
    </citation>
    <scope>NUCLEOTIDE SEQUENCE [LARGE SCALE GENOMIC DNA]</scope>
    <source>
        <strain evidence="3">ST1C</strain>
    </source>
</reference>
<dbReference type="EMBL" id="SNRW01003979">
    <property type="protein sequence ID" value="KAA6388446.1"/>
    <property type="molecule type" value="Genomic_DNA"/>
</dbReference>
<feature type="compositionally biased region" description="Polar residues" evidence="1">
    <location>
        <begin position="13"/>
        <end position="35"/>
    </location>
</feature>
<feature type="transmembrane region" description="Helical" evidence="2">
    <location>
        <begin position="158"/>
        <end position="180"/>
    </location>
</feature>
<proteinExistence type="predicted"/>
<sequence>MGDKLREFEKNTDSSSSGQYNDNKGISSMPRNQRANNSVGYNGLAWWENTSNRKQRCGKENSVGHFVEVWHVRDGIVDCCDGSDEDLTKLYENDKKLALNSTLNVKNQDKKDECLTQFVGMKFEGDDGIIHYSIDFGQIVTLEDGEEFRIKMELMENYTFLVFVRMVLMKFFLMLSTHSYQKMKQIIRIKRQLRTKYLL</sequence>
<evidence type="ECO:0000313" key="3">
    <source>
        <dbReference type="EMBL" id="KAA6388446.1"/>
    </source>
</evidence>
<dbReference type="AlphaFoldDB" id="A0A5J4W1N1"/>